<reference evidence="4" key="1">
    <citation type="journal article" date="2019" name="Int. J. Syst. Evol. Microbiol.">
        <title>The Global Catalogue of Microorganisms (GCM) 10K type strain sequencing project: providing services to taxonomists for standard genome sequencing and annotation.</title>
        <authorList>
            <consortium name="The Broad Institute Genomics Platform"/>
            <consortium name="The Broad Institute Genome Sequencing Center for Infectious Disease"/>
            <person name="Wu L."/>
            <person name="Ma J."/>
        </authorList>
    </citation>
    <scope>NUCLEOTIDE SEQUENCE [LARGE SCALE GENOMIC DNA]</scope>
    <source>
        <strain evidence="4">CGMCC 1.12479</strain>
    </source>
</reference>
<keyword evidence="4" id="KW-1185">Reference proteome</keyword>
<organism evidence="3 4">
    <name type="scientific">Belliella aquatica</name>
    <dbReference type="NCBI Taxonomy" id="1323734"/>
    <lineage>
        <taxon>Bacteria</taxon>
        <taxon>Pseudomonadati</taxon>
        <taxon>Bacteroidota</taxon>
        <taxon>Cytophagia</taxon>
        <taxon>Cytophagales</taxon>
        <taxon>Cyclobacteriaceae</taxon>
        <taxon>Belliella</taxon>
    </lineage>
</organism>
<dbReference type="SUPFAM" id="SSF63829">
    <property type="entry name" value="Calcium-dependent phosphotriesterase"/>
    <property type="match status" value="1"/>
</dbReference>
<accession>A0ABQ1MJC7</accession>
<feature type="domain" description="PorZ N-terminal beta-propeller" evidence="2">
    <location>
        <begin position="74"/>
        <end position="230"/>
    </location>
</feature>
<evidence type="ECO:0000256" key="1">
    <source>
        <dbReference type="SAM" id="Phobius"/>
    </source>
</evidence>
<gene>
    <name evidence="3" type="ORF">GCM10010993_20190</name>
</gene>
<name>A0ABQ1MJC7_9BACT</name>
<dbReference type="Proteomes" id="UP000635885">
    <property type="component" value="Unassembled WGS sequence"/>
</dbReference>
<dbReference type="EMBL" id="BMFD01000006">
    <property type="protein sequence ID" value="GGC41529.1"/>
    <property type="molecule type" value="Genomic_DNA"/>
</dbReference>
<keyword evidence="1" id="KW-0472">Membrane</keyword>
<dbReference type="InterPro" id="IPR015943">
    <property type="entry name" value="WD40/YVTN_repeat-like_dom_sf"/>
</dbReference>
<dbReference type="RefSeq" id="WP_188442421.1">
    <property type="nucleotide sequence ID" value="NZ_BMFD01000006.1"/>
</dbReference>
<protein>
    <submittedName>
        <fullName evidence="3">ABC transporter substrate-binding protein</fullName>
    </submittedName>
</protein>
<keyword evidence="1" id="KW-1133">Transmembrane helix</keyword>
<dbReference type="InterPro" id="IPR048954">
    <property type="entry name" value="PorZ_N"/>
</dbReference>
<dbReference type="Pfam" id="PF21544">
    <property type="entry name" value="PorZ_N_b_propeller"/>
    <property type="match status" value="1"/>
</dbReference>
<proteinExistence type="predicted"/>
<feature type="transmembrane region" description="Helical" evidence="1">
    <location>
        <begin position="20"/>
        <end position="43"/>
    </location>
</feature>
<evidence type="ECO:0000259" key="2">
    <source>
        <dbReference type="Pfam" id="PF21544"/>
    </source>
</evidence>
<dbReference type="InterPro" id="IPR011041">
    <property type="entry name" value="Quinoprot_gluc/sorb_DH_b-prop"/>
</dbReference>
<sequence length="750" mass="82520">MKQKIKSHLFKKISHIKKDLVGNLFSQWVIGGIALIFTLLPLISFSQSNIPVGIWKTHHSYLDPASLTGSNQTIFHVGQESLFYFSIDSRDVNSITKIDGLYGHDFTTAAFDSQNKKLILAYTDGTIDLVGESDIISIRTLRDNVQLESKQINSIKIIDQRAYLVGDFGVSIIDGQSGRFVDSYLNIGANGSPLRVNDIAADENSFFLATDLGILVGNKNTNLKDFRNWTLTNANVSGGFQEIESIDNSRVGLGNDKNIYLIEESGSELIFGTGNSQSLKSFSSGVYFKKDNGFFKMESNGSFQEIYSSSFSFSDFHLAENEVYLSVQGRGIVKSSDGTAFSTIGPSTKIQNFGKDENSIFAFPTFRRASAAVRQSSGSSSSQILDGMWEELDFPNNAVASVSVGNRQYIATRAAGLWLKENGELNRIPLQGLQENTSIRLLQKDYSGQIWVGIEDNQGRLFKILSDGSIEMVSIQGMSFPQKIELDQAGNLWILQSNNTGFTQLRVFKADSGLNRLISTANNQGGLPNGIVQDISLDRENRLWVALSSGIAFIPNASSANNSSSINAIQPLFENAPLLNGESITAIATAPDLSVWLGTEKNGLWNFTNQGTTLLHHFTRENSPMYSNEIVNLNFNDRSGELFVVLPEGGISYRTGSIAPFETLETLKIYPNPVRPDFNGFLSIEGLSDFAEVKITNSAGRVIYSIQVRGGKLAWNLRDNSGNRPVSGVYLVYVLDEFGRERIAGKFVII</sequence>
<comment type="caution">
    <text evidence="3">The sequence shown here is derived from an EMBL/GenBank/DDBJ whole genome shotgun (WGS) entry which is preliminary data.</text>
</comment>
<evidence type="ECO:0000313" key="3">
    <source>
        <dbReference type="EMBL" id="GGC41529.1"/>
    </source>
</evidence>
<evidence type="ECO:0000313" key="4">
    <source>
        <dbReference type="Proteomes" id="UP000635885"/>
    </source>
</evidence>
<dbReference type="Gene3D" id="2.130.10.10">
    <property type="entry name" value="YVTN repeat-like/Quinoprotein amine dehydrogenase"/>
    <property type="match status" value="2"/>
</dbReference>
<keyword evidence="1" id="KW-0812">Transmembrane</keyword>
<dbReference type="SUPFAM" id="SSF50952">
    <property type="entry name" value="Soluble quinoprotein glucose dehydrogenase"/>
    <property type="match status" value="1"/>
</dbReference>